<dbReference type="PROSITE" id="PS50146">
    <property type="entry name" value="DAGK"/>
    <property type="match status" value="1"/>
</dbReference>
<dbReference type="AlphaFoldDB" id="A0A0L0DSX5"/>
<reference evidence="6 7" key="1">
    <citation type="submission" date="2010-05" db="EMBL/GenBank/DDBJ databases">
        <title>The Genome Sequence of Thecamonas trahens ATCC 50062.</title>
        <authorList>
            <consortium name="The Broad Institute Genome Sequencing Platform"/>
            <person name="Russ C."/>
            <person name="Cuomo C."/>
            <person name="Shea T."/>
            <person name="Young S.K."/>
            <person name="Zeng Q."/>
            <person name="Koehrsen M."/>
            <person name="Haas B."/>
            <person name="Borodovsky M."/>
            <person name="Guigo R."/>
            <person name="Alvarado L."/>
            <person name="Berlin A."/>
            <person name="Bochicchio J."/>
            <person name="Borenstein D."/>
            <person name="Chapman S."/>
            <person name="Chen Z."/>
            <person name="Freedman E."/>
            <person name="Gellesch M."/>
            <person name="Goldberg J."/>
            <person name="Griggs A."/>
            <person name="Gujja S."/>
            <person name="Heilman E."/>
            <person name="Heiman D."/>
            <person name="Hepburn T."/>
            <person name="Howarth C."/>
            <person name="Jen D."/>
            <person name="Larson L."/>
            <person name="Mehta T."/>
            <person name="Park D."/>
            <person name="Pearson M."/>
            <person name="Roberts A."/>
            <person name="Saif S."/>
            <person name="Shenoy N."/>
            <person name="Sisk P."/>
            <person name="Stolte C."/>
            <person name="Sykes S."/>
            <person name="Thomson T."/>
            <person name="Walk T."/>
            <person name="White J."/>
            <person name="Yandava C."/>
            <person name="Burger G."/>
            <person name="Gray M.W."/>
            <person name="Holland P.W.H."/>
            <person name="King N."/>
            <person name="Lang F.B.F."/>
            <person name="Roger A.J."/>
            <person name="Ruiz-Trillo I."/>
            <person name="Lander E."/>
            <person name="Nusbaum C."/>
        </authorList>
    </citation>
    <scope>NUCLEOTIDE SEQUENCE [LARGE SCALE GENOMIC DNA]</scope>
    <source>
        <strain evidence="6 7">ATCC 50062</strain>
    </source>
</reference>
<dbReference type="Gene3D" id="2.60.200.40">
    <property type="match status" value="1"/>
</dbReference>
<evidence type="ECO:0000256" key="4">
    <source>
        <dbReference type="ARBA" id="ARBA00022840"/>
    </source>
</evidence>
<accession>A0A0L0DSX5</accession>
<keyword evidence="7" id="KW-1185">Reference proteome</keyword>
<dbReference type="PANTHER" id="PTHR12358">
    <property type="entry name" value="SPHINGOSINE KINASE"/>
    <property type="match status" value="1"/>
</dbReference>
<dbReference type="GeneID" id="25569178"/>
<organism evidence="6 7">
    <name type="scientific">Thecamonas trahens ATCC 50062</name>
    <dbReference type="NCBI Taxonomy" id="461836"/>
    <lineage>
        <taxon>Eukaryota</taxon>
        <taxon>Apusozoa</taxon>
        <taxon>Apusomonadida</taxon>
        <taxon>Apusomonadidae</taxon>
        <taxon>Thecamonas</taxon>
    </lineage>
</organism>
<gene>
    <name evidence="6" type="ORF">AMSG_11119</name>
</gene>
<evidence type="ECO:0000256" key="3">
    <source>
        <dbReference type="ARBA" id="ARBA00022777"/>
    </source>
</evidence>
<evidence type="ECO:0000256" key="1">
    <source>
        <dbReference type="ARBA" id="ARBA00022679"/>
    </source>
</evidence>
<evidence type="ECO:0000313" key="6">
    <source>
        <dbReference type="EMBL" id="KNC55454.1"/>
    </source>
</evidence>
<dbReference type="Gene3D" id="3.40.50.10330">
    <property type="entry name" value="Probable inorganic polyphosphate/atp-NAD kinase, domain 1"/>
    <property type="match status" value="1"/>
</dbReference>
<dbReference type="InterPro" id="IPR045540">
    <property type="entry name" value="YegS/DAGK_C"/>
</dbReference>
<keyword evidence="4" id="KW-0067">ATP-binding</keyword>
<name>A0A0L0DSX5_THETB</name>
<keyword evidence="2" id="KW-0547">Nucleotide-binding</keyword>
<dbReference type="PANTHER" id="PTHR12358:SF31">
    <property type="entry name" value="ACYLGLYCEROL KINASE, MITOCHONDRIAL"/>
    <property type="match status" value="1"/>
</dbReference>
<dbReference type="GO" id="GO:0005737">
    <property type="term" value="C:cytoplasm"/>
    <property type="evidence" value="ECO:0007669"/>
    <property type="project" value="TreeGrafter"/>
</dbReference>
<dbReference type="GO" id="GO:0005524">
    <property type="term" value="F:ATP binding"/>
    <property type="evidence" value="ECO:0007669"/>
    <property type="project" value="UniProtKB-KW"/>
</dbReference>
<keyword evidence="3 6" id="KW-0418">Kinase</keyword>
<evidence type="ECO:0000259" key="5">
    <source>
        <dbReference type="PROSITE" id="PS50146"/>
    </source>
</evidence>
<evidence type="ECO:0000313" key="7">
    <source>
        <dbReference type="Proteomes" id="UP000054408"/>
    </source>
</evidence>
<dbReference type="GO" id="GO:0046512">
    <property type="term" value="P:sphingosine biosynthetic process"/>
    <property type="evidence" value="ECO:0007669"/>
    <property type="project" value="TreeGrafter"/>
</dbReference>
<feature type="domain" description="DAGKc" evidence="5">
    <location>
        <begin position="123"/>
        <end position="264"/>
    </location>
</feature>
<dbReference type="STRING" id="461836.A0A0L0DSX5"/>
<dbReference type="RefSeq" id="XP_013752990.1">
    <property type="nucleotide sequence ID" value="XM_013897536.1"/>
</dbReference>
<keyword evidence="1" id="KW-0808">Transferase</keyword>
<dbReference type="GO" id="GO:0016020">
    <property type="term" value="C:membrane"/>
    <property type="evidence" value="ECO:0007669"/>
    <property type="project" value="TreeGrafter"/>
</dbReference>
<protein>
    <submittedName>
        <fullName evidence="6">Diacylglycerol kinase catalytic region</fullName>
    </submittedName>
</protein>
<dbReference type="SMART" id="SM00046">
    <property type="entry name" value="DAGKc"/>
    <property type="match status" value="1"/>
</dbReference>
<proteinExistence type="predicted"/>
<dbReference type="eggNOG" id="KOG1116">
    <property type="taxonomic scope" value="Eukaryota"/>
</dbReference>
<dbReference type="InterPro" id="IPR001206">
    <property type="entry name" value="Diacylglycerol_kinase_cat_dom"/>
</dbReference>
<dbReference type="InterPro" id="IPR050187">
    <property type="entry name" value="Lipid_Phosphate_FormReg"/>
</dbReference>
<dbReference type="Pfam" id="PF00781">
    <property type="entry name" value="DAGK_cat"/>
    <property type="match status" value="1"/>
</dbReference>
<dbReference type="SUPFAM" id="SSF111331">
    <property type="entry name" value="NAD kinase/diacylglycerol kinase-like"/>
    <property type="match status" value="1"/>
</dbReference>
<dbReference type="Proteomes" id="UP000054408">
    <property type="component" value="Unassembled WGS sequence"/>
</dbReference>
<dbReference type="InterPro" id="IPR017438">
    <property type="entry name" value="ATP-NAD_kinase_N"/>
</dbReference>
<dbReference type="GO" id="GO:0001727">
    <property type="term" value="F:lipid kinase activity"/>
    <property type="evidence" value="ECO:0007669"/>
    <property type="project" value="TreeGrafter"/>
</dbReference>
<sequence>MARVVVVVVDIPLLPSLRVASWLLVAPSTLIVWWRSPLSSTPQSRQAAVLAAAVAALMVLPVPTCGGGLDADSEDDVGVDGHHVGGGFDGAHHDVKIRMLQLTSTSTAIVANLLNALAEILPPPPQSSALVYNPASGNGKLHTNFLAGAADLAHLQSLQVELVETEAPQDATRWAASLDADVASRWDYIAVGGGDGTLYEVVQGLFSHPRWKELAKIPLIPVPLGSGNGLALSLGISSPTMALVAMARGLVRPLDAASVWLSATKRRISFLSLQWAFHADVDIDSEKWRWMGDTRFSVYGALRCIAIRKYPGYVVYQESDEAVSPEFCHAAVRCPGCEAEANHSSVSCSVSGGRSSASDDGSYSSTNSLQAETETDSLSLSSSASASVSASASISDEMIVHGPPASAAVAALHFVFDETPESASLAGRDDEFAVAAGVDDFAVVSGEHVMFLATNVPTVAKGMVFSRHAHASDGAWDLTFMQHASRLGLLGMFSQIEDGSYADADNVTQVKSRVFALLPGLRSKSRPSHVVIDGEPVRYGPVIVQVHHALLRVRVPDWAAILSASE</sequence>
<dbReference type="InterPro" id="IPR016064">
    <property type="entry name" value="NAD/diacylglycerol_kinase_sf"/>
</dbReference>
<dbReference type="EMBL" id="GL349501">
    <property type="protein sequence ID" value="KNC55454.1"/>
    <property type="molecule type" value="Genomic_DNA"/>
</dbReference>
<evidence type="ECO:0000256" key="2">
    <source>
        <dbReference type="ARBA" id="ARBA00022741"/>
    </source>
</evidence>
<dbReference type="Pfam" id="PF19279">
    <property type="entry name" value="YegS_C"/>
    <property type="match status" value="1"/>
</dbReference>
<dbReference type="OMA" id="YEQNCEL"/>
<dbReference type="OrthoDB" id="3853857at2759"/>